<dbReference type="EMBL" id="WNWR01000815">
    <property type="protein sequence ID" value="KAE9968725.1"/>
    <property type="molecule type" value="Genomic_DNA"/>
</dbReference>
<feature type="region of interest" description="Disordered" evidence="1">
    <location>
        <begin position="862"/>
        <end position="904"/>
    </location>
</feature>
<protein>
    <submittedName>
        <fullName evidence="2">Uncharacterized protein</fullName>
    </submittedName>
</protein>
<name>A0A8H3YPM8_VENIN</name>
<feature type="compositionally biased region" description="Basic and acidic residues" evidence="1">
    <location>
        <begin position="1068"/>
        <end position="1079"/>
    </location>
</feature>
<comment type="caution">
    <text evidence="2">The sequence shown here is derived from an EMBL/GenBank/DDBJ whole genome shotgun (WGS) entry which is preliminary data.</text>
</comment>
<feature type="region of interest" description="Disordered" evidence="1">
    <location>
        <begin position="256"/>
        <end position="284"/>
    </location>
</feature>
<evidence type="ECO:0000313" key="2">
    <source>
        <dbReference type="EMBL" id="KAE9968725.1"/>
    </source>
</evidence>
<feature type="compositionally biased region" description="Gly residues" evidence="1">
    <location>
        <begin position="1110"/>
        <end position="1120"/>
    </location>
</feature>
<feature type="region of interest" description="Disordered" evidence="1">
    <location>
        <begin position="586"/>
        <end position="629"/>
    </location>
</feature>
<proteinExistence type="predicted"/>
<gene>
    <name evidence="2" type="ORF">EG327_010950</name>
</gene>
<accession>A0A8H3YPM8</accession>
<organism evidence="2 3">
    <name type="scientific">Venturia inaequalis</name>
    <name type="common">Apple scab fungus</name>
    <dbReference type="NCBI Taxonomy" id="5025"/>
    <lineage>
        <taxon>Eukaryota</taxon>
        <taxon>Fungi</taxon>
        <taxon>Dikarya</taxon>
        <taxon>Ascomycota</taxon>
        <taxon>Pezizomycotina</taxon>
        <taxon>Dothideomycetes</taxon>
        <taxon>Pleosporomycetidae</taxon>
        <taxon>Venturiales</taxon>
        <taxon>Venturiaceae</taxon>
        <taxon>Venturia</taxon>
    </lineage>
</organism>
<keyword evidence="3" id="KW-1185">Reference proteome</keyword>
<feature type="compositionally biased region" description="Low complexity" evidence="1">
    <location>
        <begin position="886"/>
        <end position="902"/>
    </location>
</feature>
<reference evidence="2 3" key="1">
    <citation type="submission" date="2019-07" db="EMBL/GenBank/DDBJ databases">
        <title>Venturia inaequalis Genome Resource.</title>
        <authorList>
            <person name="Lichtner F.J."/>
        </authorList>
    </citation>
    <scope>NUCLEOTIDE SEQUENCE [LARGE SCALE GENOMIC DNA]</scope>
    <source>
        <strain evidence="2 3">DMI_063113</strain>
    </source>
</reference>
<feature type="region of interest" description="Disordered" evidence="1">
    <location>
        <begin position="1017"/>
        <end position="1120"/>
    </location>
</feature>
<dbReference type="AlphaFoldDB" id="A0A8H3YPM8"/>
<dbReference type="Proteomes" id="UP000490939">
    <property type="component" value="Unassembled WGS sequence"/>
</dbReference>
<feature type="compositionally biased region" description="Polar residues" evidence="1">
    <location>
        <begin position="1025"/>
        <end position="1040"/>
    </location>
</feature>
<feature type="compositionally biased region" description="Basic and acidic residues" evidence="1">
    <location>
        <begin position="862"/>
        <end position="871"/>
    </location>
</feature>
<evidence type="ECO:0000256" key="1">
    <source>
        <dbReference type="SAM" id="MobiDB-lite"/>
    </source>
</evidence>
<evidence type="ECO:0000313" key="3">
    <source>
        <dbReference type="Proteomes" id="UP000490939"/>
    </source>
</evidence>
<sequence length="1120" mass="123949">MSLNLHSQKTFINRLLPGDSPAQVRFNGSQEAVSDIEYLIGKQCLGFNLGAGASIIDAVLLPINSFRERHYLLPFHAHELLGNYESALFSDVARRNGLNMTHDKSGTLDQSIPPARHIPYLLDSFYSNPPTQPRYRLGVATRSWNNESDTSSHVADVTVDYFTGDDADEDEYHTIWIINDNTQNHHGRVDTWSALVSSDGNDVQTLLQIKYDHRKLSYGNGGLVTSSNQQSATHAQGHTPSSALSLYATCPSHGIQPPRPEPSINLRRGYNNSPAAPERIPGAPPFETSLPIHELADCTMEEMLSYYPEHVLHWPGLAILYNHYRFRVTNPIFEDTIQYIRNVRGDHIDISKRSFRRATTRTGCQILNGYETGNFDGHMLPLSEAVQSSGQTLEAFLESILWTPPKNVALQPSAPLSEVGSTVFNHPVGQFSSRVLAAMQNQTLPHPTNKQSHPIIKRCLYGSPEVNETMRDTISFNYYPVHLPEEFVIQHYYEQLTHEPLLYVLIKYSGNAIARMVPKEVCPDQTHAGFKTFAAKLRKRQQMALGQRGERRRVLWKGMTKAVYSEAYGKLKKEYQEERTSGGYGGVGFPAKRRDYEEEEDELSRAAPSRKRRRTKREGNGGEEGMLFTNTYTTTPGQPIHTGAHRPIPSFCSMMATPMMQRQTIPWTASSIQQEMGFHAPTTFMNQASSNLFPAATFTNALEPVYGQPSFQNFDPQFDYSGQQHPFQCSDYNTFDCNIGDGLKYPSINSSFEQSQYIAPQTPITLEEIDISFTPAPADYDAVPPFFQSSTGANVMKTEEWGGGDITVPELTSEDWDQLINFDDVPNPVCPDVAARYSVSQLRNFIDGNEDIAECRRENSIASHHRDDKHTQPPMHQAPHQHSPDTLQETTVSTTTQIQIPQENPDHTPLALEIISFDFSAPVPLTTIASSLTTRTLLSTFYPPPAANTKTEDTDTVSIDGLGFVESDGLFEGKVGGPGGFDCVDDFFEWGMETGGADVNLGLDADLGLNVLEHSSINTNTNTNKKSAQEQIKSIQEAQSKGTKRTGEGEGKAESGTAVLAGGIGQQNHDDARGNKEKEKEEEEEKRRARTGSTASIDSLDSLFGEEDGGGGGGGGGDGG</sequence>